<comment type="caution">
    <text evidence="2">The sequence shown here is derived from an EMBL/GenBank/DDBJ whole genome shotgun (WGS) entry which is preliminary data.</text>
</comment>
<sequence length="261" mass="27983">MGISPDQYQPAWDGSPQDIGALSRAGGDLGGGLAGSMQDTVGGIAEGLMNGLRGILTGGPFAPAEEAGEEFRNGQLDLNDRIDLLFGISGYGFSYMSKNINAQWSLNSTRRMPFDKQLGPAKNTHITEDGRLSLDGAGAWLILVKAHARGTGFTGSAEISMTTRVRRPNGDLYHQTTDNVSTFMDTGIVNHVRGPATILAVFPVVVDEPGCTVEAETWTGAWRWWDGGTRYSMMAAIRHSTDTENRGDETVPDETESEAGQ</sequence>
<dbReference type="AlphaFoldDB" id="A0A9X1WHK2"/>
<proteinExistence type="predicted"/>
<dbReference type="EMBL" id="JALIEA010000017">
    <property type="protein sequence ID" value="MCJ7859279.1"/>
    <property type="molecule type" value="Genomic_DNA"/>
</dbReference>
<organism evidence="2 3">
    <name type="scientific">Corynebacterium kalidii</name>
    <dbReference type="NCBI Taxonomy" id="2931982"/>
    <lineage>
        <taxon>Bacteria</taxon>
        <taxon>Bacillati</taxon>
        <taxon>Actinomycetota</taxon>
        <taxon>Actinomycetes</taxon>
        <taxon>Mycobacteriales</taxon>
        <taxon>Corynebacteriaceae</taxon>
        <taxon>Corynebacterium</taxon>
    </lineage>
</organism>
<accession>A0A9X1WHK2</accession>
<protein>
    <submittedName>
        <fullName evidence="2">Uncharacterized protein</fullName>
    </submittedName>
</protein>
<dbReference type="Proteomes" id="UP001139207">
    <property type="component" value="Unassembled WGS sequence"/>
</dbReference>
<gene>
    <name evidence="2" type="ORF">MUN33_11245</name>
</gene>
<dbReference type="RefSeq" id="WP_244805008.1">
    <property type="nucleotide sequence ID" value="NZ_JALIEA010000017.1"/>
</dbReference>
<feature type="compositionally biased region" description="Acidic residues" evidence="1">
    <location>
        <begin position="250"/>
        <end position="261"/>
    </location>
</feature>
<keyword evidence="3" id="KW-1185">Reference proteome</keyword>
<evidence type="ECO:0000256" key="1">
    <source>
        <dbReference type="SAM" id="MobiDB-lite"/>
    </source>
</evidence>
<feature type="region of interest" description="Disordered" evidence="1">
    <location>
        <begin position="241"/>
        <end position="261"/>
    </location>
</feature>
<evidence type="ECO:0000313" key="2">
    <source>
        <dbReference type="EMBL" id="MCJ7859279.1"/>
    </source>
</evidence>
<reference evidence="2" key="1">
    <citation type="submission" date="2022-04" db="EMBL/GenBank/DDBJ databases">
        <title>Corynebacterium kalidii LD5P10.</title>
        <authorList>
            <person name="Sun J.Q."/>
        </authorList>
    </citation>
    <scope>NUCLEOTIDE SEQUENCE</scope>
    <source>
        <strain evidence="2">LD5P10</strain>
    </source>
</reference>
<name>A0A9X1WHK2_9CORY</name>
<evidence type="ECO:0000313" key="3">
    <source>
        <dbReference type="Proteomes" id="UP001139207"/>
    </source>
</evidence>
<feature type="region of interest" description="Disordered" evidence="1">
    <location>
        <begin position="1"/>
        <end position="24"/>
    </location>
</feature>